<keyword evidence="4" id="KW-0274">FAD</keyword>
<feature type="domain" description="Acyl-CoA dehydrogenase/oxidase N-terminal" evidence="8">
    <location>
        <begin position="42"/>
        <end position="129"/>
    </location>
</feature>
<evidence type="ECO:0000313" key="11">
    <source>
        <dbReference type="EMBL" id="CAB5007502.1"/>
    </source>
</evidence>
<dbReference type="EMBL" id="CAFBPM010000001">
    <property type="protein sequence ID" value="CAB5007502.1"/>
    <property type="molecule type" value="Genomic_DNA"/>
</dbReference>
<dbReference type="FunFam" id="2.40.110.10:FF:000011">
    <property type="entry name" value="Acyl-CoA dehydrogenase FadE34"/>
    <property type="match status" value="1"/>
</dbReference>
<dbReference type="InterPro" id="IPR052161">
    <property type="entry name" value="Mycobact_Acyl-CoA_DH"/>
</dbReference>
<dbReference type="InterPro" id="IPR009100">
    <property type="entry name" value="AcylCoA_DH/oxidase_NM_dom_sf"/>
</dbReference>
<accession>A0A6J7E1G9</accession>
<reference evidence="10" key="1">
    <citation type="submission" date="2020-05" db="EMBL/GenBank/DDBJ databases">
        <authorList>
            <person name="Chiriac C."/>
            <person name="Salcher M."/>
            <person name="Ghai R."/>
            <person name="Kavagutti S V."/>
        </authorList>
    </citation>
    <scope>NUCLEOTIDE SEQUENCE</scope>
</reference>
<dbReference type="PANTHER" id="PTHR43292:SF4">
    <property type="entry name" value="ACYL-COA DEHYDROGENASE FADE34"/>
    <property type="match status" value="1"/>
</dbReference>
<dbReference type="InterPro" id="IPR046373">
    <property type="entry name" value="Acyl-CoA_Oxase/DH_mid-dom_sf"/>
</dbReference>
<evidence type="ECO:0000313" key="10">
    <source>
        <dbReference type="EMBL" id="CAB4873603.1"/>
    </source>
</evidence>
<dbReference type="AlphaFoldDB" id="A0A6J7E1G9"/>
<dbReference type="EMBL" id="CAFBLT010000001">
    <property type="protein sequence ID" value="CAB4873603.1"/>
    <property type="molecule type" value="Genomic_DNA"/>
</dbReference>
<evidence type="ECO:0000259" key="6">
    <source>
        <dbReference type="Pfam" id="PF00441"/>
    </source>
</evidence>
<dbReference type="InterPro" id="IPR037069">
    <property type="entry name" value="AcylCoA_DH/ox_N_sf"/>
</dbReference>
<evidence type="ECO:0000256" key="3">
    <source>
        <dbReference type="ARBA" id="ARBA00022630"/>
    </source>
</evidence>
<evidence type="ECO:0000256" key="4">
    <source>
        <dbReference type="ARBA" id="ARBA00022827"/>
    </source>
</evidence>
<dbReference type="EMBL" id="CAFABE010000003">
    <property type="protein sequence ID" value="CAB4816639.1"/>
    <property type="molecule type" value="Genomic_DNA"/>
</dbReference>
<evidence type="ECO:0000256" key="2">
    <source>
        <dbReference type="ARBA" id="ARBA00009347"/>
    </source>
</evidence>
<sequence>MVELTTGDLSFPGSDELLALLHETLPAGWVTAVERGDEEAIEASKASSDRREIVRVLGDAGWVAPHYAPDYGGRGLTRDEAQRALTLLNSWGVPFVPPGSGLPLAAPTIEQWSSDATKRHLLPPLLSGQERWCQLFSEPGAGSDMASLATSAERDGDEWVINGQKVWTTFGHQSERAMLIARTDPEQPKHKGITYFGLDMTAPGVEVRALINMAGQREFNEIFLTDVRVPDLDRISPIGDGWAAAMTTLGAERHALSGSGKKKRKASDEILGGKPYAEIEAMAKTHHVGDRLVVRDRLVSQYIAGRVLEMNILRARAQAAAGHPPGPEGSLTKIAKAASNQHLQELAIALLGMESVAWREGDADAEEWVTQFMRTRANSIEGGTSEIQRNIIGERVLGLPREPDLFKGAPWREVPRN</sequence>
<gene>
    <name evidence="9" type="ORF">UFOPK3164_00110</name>
    <name evidence="10" type="ORF">UFOPK3427_00973</name>
    <name evidence="11" type="ORF">UFOPK4112_00112</name>
</gene>
<dbReference type="Gene3D" id="2.40.110.10">
    <property type="entry name" value="Butyryl-CoA Dehydrogenase, subunit A, domain 2"/>
    <property type="match status" value="1"/>
</dbReference>
<evidence type="ECO:0000256" key="1">
    <source>
        <dbReference type="ARBA" id="ARBA00001974"/>
    </source>
</evidence>
<dbReference type="SUPFAM" id="SSF47203">
    <property type="entry name" value="Acyl-CoA dehydrogenase C-terminal domain-like"/>
    <property type="match status" value="1"/>
</dbReference>
<comment type="cofactor">
    <cofactor evidence="1">
        <name>FAD</name>
        <dbReference type="ChEBI" id="CHEBI:57692"/>
    </cofactor>
</comment>
<dbReference type="InterPro" id="IPR036250">
    <property type="entry name" value="AcylCo_DH-like_C"/>
</dbReference>
<protein>
    <submittedName>
        <fullName evidence="10">Unannotated protein</fullName>
    </submittedName>
</protein>
<dbReference type="InterPro" id="IPR009075">
    <property type="entry name" value="AcylCo_DH/oxidase_C"/>
</dbReference>
<dbReference type="GO" id="GO:0050660">
    <property type="term" value="F:flavin adenine dinucleotide binding"/>
    <property type="evidence" value="ECO:0007669"/>
    <property type="project" value="InterPro"/>
</dbReference>
<evidence type="ECO:0000256" key="5">
    <source>
        <dbReference type="ARBA" id="ARBA00023002"/>
    </source>
</evidence>
<dbReference type="Pfam" id="PF02770">
    <property type="entry name" value="Acyl-CoA_dh_M"/>
    <property type="match status" value="1"/>
</dbReference>
<dbReference type="Gene3D" id="1.10.540.10">
    <property type="entry name" value="Acyl-CoA dehydrogenase/oxidase, N-terminal domain"/>
    <property type="match status" value="1"/>
</dbReference>
<dbReference type="InterPro" id="IPR006091">
    <property type="entry name" value="Acyl-CoA_Oxase/DH_mid-dom"/>
</dbReference>
<evidence type="ECO:0000259" key="7">
    <source>
        <dbReference type="Pfam" id="PF02770"/>
    </source>
</evidence>
<dbReference type="Pfam" id="PF00441">
    <property type="entry name" value="Acyl-CoA_dh_1"/>
    <property type="match status" value="1"/>
</dbReference>
<dbReference type="Gene3D" id="1.20.140.10">
    <property type="entry name" value="Butyryl-CoA Dehydrogenase, subunit A, domain 3"/>
    <property type="match status" value="1"/>
</dbReference>
<dbReference type="InterPro" id="IPR013786">
    <property type="entry name" value="AcylCoA_DH/ox_N"/>
</dbReference>
<dbReference type="SUPFAM" id="SSF56645">
    <property type="entry name" value="Acyl-CoA dehydrogenase NM domain-like"/>
    <property type="match status" value="1"/>
</dbReference>
<dbReference type="Pfam" id="PF02771">
    <property type="entry name" value="Acyl-CoA_dh_N"/>
    <property type="match status" value="1"/>
</dbReference>
<feature type="domain" description="Acyl-CoA dehydrogenase/oxidase C-terminal" evidence="6">
    <location>
        <begin position="239"/>
        <end position="397"/>
    </location>
</feature>
<comment type="similarity">
    <text evidence="2">Belongs to the acyl-CoA dehydrogenase family.</text>
</comment>
<evidence type="ECO:0000313" key="9">
    <source>
        <dbReference type="EMBL" id="CAB4816639.1"/>
    </source>
</evidence>
<feature type="domain" description="Acyl-CoA oxidase/dehydrogenase middle" evidence="7">
    <location>
        <begin position="133"/>
        <end position="227"/>
    </location>
</feature>
<evidence type="ECO:0000259" key="8">
    <source>
        <dbReference type="Pfam" id="PF02771"/>
    </source>
</evidence>
<dbReference type="GO" id="GO:0005886">
    <property type="term" value="C:plasma membrane"/>
    <property type="evidence" value="ECO:0007669"/>
    <property type="project" value="TreeGrafter"/>
</dbReference>
<name>A0A6J7E1G9_9ZZZZ</name>
<dbReference type="GO" id="GO:0016627">
    <property type="term" value="F:oxidoreductase activity, acting on the CH-CH group of donors"/>
    <property type="evidence" value="ECO:0007669"/>
    <property type="project" value="InterPro"/>
</dbReference>
<keyword evidence="5" id="KW-0560">Oxidoreductase</keyword>
<dbReference type="PANTHER" id="PTHR43292">
    <property type="entry name" value="ACYL-COA DEHYDROGENASE"/>
    <property type="match status" value="1"/>
</dbReference>
<organism evidence="10">
    <name type="scientific">freshwater metagenome</name>
    <dbReference type="NCBI Taxonomy" id="449393"/>
    <lineage>
        <taxon>unclassified sequences</taxon>
        <taxon>metagenomes</taxon>
        <taxon>ecological metagenomes</taxon>
    </lineage>
</organism>
<proteinExistence type="inferred from homology"/>
<keyword evidence="3" id="KW-0285">Flavoprotein</keyword>